<dbReference type="InterPro" id="IPR036412">
    <property type="entry name" value="HAD-like_sf"/>
</dbReference>
<sequence>MTEQLRVVLWDIDGTLVRATHYGLFRQYMGPMLEKVFGTCGKLPEMTVSGMTDLQIAIEALREHGFTAREVLARLDDIRRCYIAEMERVANGRAAWQPLPGARACLERLAREERYLSSLLTGNIEPAARLKLRVAGLDRYFQLPGAFGDESDDRRELPALAAERINRHLGLRLAPHQFIIIGDTPNDIAAARHFGARVIAVATGRVHSADDLRPHEPDALLPDLTDPELLVRTLDRL</sequence>
<dbReference type="OrthoDB" id="9792518at2"/>
<dbReference type="InterPro" id="IPR050155">
    <property type="entry name" value="HAD-like_hydrolase_sf"/>
</dbReference>
<dbReference type="GO" id="GO:0006281">
    <property type="term" value="P:DNA repair"/>
    <property type="evidence" value="ECO:0007669"/>
    <property type="project" value="TreeGrafter"/>
</dbReference>
<reference evidence="5 6" key="1">
    <citation type="submission" date="2013-12" db="EMBL/GenBank/DDBJ databases">
        <authorList>
            <person name="Stott M."/>
        </authorList>
    </citation>
    <scope>NUCLEOTIDE SEQUENCE [LARGE SCALE GENOMIC DNA]</scope>
    <source>
        <strain evidence="5 6">K22</strain>
    </source>
</reference>
<keyword evidence="6" id="KW-1185">Reference proteome</keyword>
<evidence type="ECO:0000256" key="3">
    <source>
        <dbReference type="ARBA" id="ARBA00006171"/>
    </source>
</evidence>
<dbReference type="SFLD" id="SFLDS00003">
    <property type="entry name" value="Haloacid_Dehalogenase"/>
    <property type="match status" value="1"/>
</dbReference>
<proteinExistence type="inferred from homology"/>
<dbReference type="Gene3D" id="3.40.50.1000">
    <property type="entry name" value="HAD superfamily/HAD-like"/>
    <property type="match status" value="1"/>
</dbReference>
<dbReference type="Proteomes" id="UP000031518">
    <property type="component" value="Unassembled WGS sequence"/>
</dbReference>
<dbReference type="AlphaFoldDB" id="A0A0B6X1I6"/>
<dbReference type="PANTHER" id="PTHR43434:SF1">
    <property type="entry name" value="PHOSPHOGLYCOLATE PHOSPHATASE"/>
    <property type="match status" value="1"/>
</dbReference>
<name>A0A0B6X1I6_9BACT</name>
<evidence type="ECO:0000256" key="1">
    <source>
        <dbReference type="ARBA" id="ARBA00000830"/>
    </source>
</evidence>
<evidence type="ECO:0000256" key="2">
    <source>
        <dbReference type="ARBA" id="ARBA00004818"/>
    </source>
</evidence>
<comment type="catalytic activity">
    <reaction evidence="1">
        <text>2-phosphoglycolate + H2O = glycolate + phosphate</text>
        <dbReference type="Rhea" id="RHEA:14369"/>
        <dbReference type="ChEBI" id="CHEBI:15377"/>
        <dbReference type="ChEBI" id="CHEBI:29805"/>
        <dbReference type="ChEBI" id="CHEBI:43474"/>
        <dbReference type="ChEBI" id="CHEBI:58033"/>
        <dbReference type="EC" id="3.1.3.18"/>
    </reaction>
</comment>
<dbReference type="EC" id="3.1.3.18" evidence="4"/>
<dbReference type="GO" id="GO:0005829">
    <property type="term" value="C:cytosol"/>
    <property type="evidence" value="ECO:0007669"/>
    <property type="project" value="TreeGrafter"/>
</dbReference>
<dbReference type="Pfam" id="PF00702">
    <property type="entry name" value="Hydrolase"/>
    <property type="match status" value="1"/>
</dbReference>
<dbReference type="SUPFAM" id="SSF56784">
    <property type="entry name" value="HAD-like"/>
    <property type="match status" value="1"/>
</dbReference>
<accession>A0A0B6X1I6</accession>
<organism evidence="5 6">
    <name type="scientific">Pyrinomonas methylaliphatogenes</name>
    <dbReference type="NCBI Taxonomy" id="454194"/>
    <lineage>
        <taxon>Bacteria</taxon>
        <taxon>Pseudomonadati</taxon>
        <taxon>Acidobacteriota</taxon>
        <taxon>Blastocatellia</taxon>
        <taxon>Blastocatellales</taxon>
        <taxon>Pyrinomonadaceae</taxon>
        <taxon>Pyrinomonas</taxon>
    </lineage>
</organism>
<evidence type="ECO:0000256" key="4">
    <source>
        <dbReference type="ARBA" id="ARBA00013078"/>
    </source>
</evidence>
<dbReference type="Gene3D" id="1.10.150.240">
    <property type="entry name" value="Putative phosphatase, domain 2"/>
    <property type="match status" value="1"/>
</dbReference>
<dbReference type="RefSeq" id="WP_041979177.1">
    <property type="nucleotide sequence ID" value="NZ_CBXV010000008.1"/>
</dbReference>
<dbReference type="PANTHER" id="PTHR43434">
    <property type="entry name" value="PHOSPHOGLYCOLATE PHOSPHATASE"/>
    <property type="match status" value="1"/>
</dbReference>
<dbReference type="InterPro" id="IPR023214">
    <property type="entry name" value="HAD_sf"/>
</dbReference>
<dbReference type="EMBL" id="CBXV010000008">
    <property type="protein sequence ID" value="CDM66862.1"/>
    <property type="molecule type" value="Genomic_DNA"/>
</dbReference>
<dbReference type="InterPro" id="IPR023198">
    <property type="entry name" value="PGP-like_dom2"/>
</dbReference>
<gene>
    <name evidence="5" type="ORF">PYK22_02901</name>
</gene>
<evidence type="ECO:0000313" key="6">
    <source>
        <dbReference type="Proteomes" id="UP000031518"/>
    </source>
</evidence>
<dbReference type="STRING" id="454194.PYK22_02901"/>
<reference evidence="5 6" key="2">
    <citation type="submission" date="2015-01" db="EMBL/GenBank/DDBJ databases">
        <title>Complete genome sequence of Pyrinomonas methylaliphatogenes type strain K22T.</title>
        <authorList>
            <person name="Lee K.C.Y."/>
            <person name="Power J.F."/>
            <person name="Dunfield P.F."/>
            <person name="Morgan X.C."/>
            <person name="Huttenhower C."/>
            <person name="Stott M.B."/>
        </authorList>
    </citation>
    <scope>NUCLEOTIDE SEQUENCE [LARGE SCALE GENOMIC DNA]</scope>
    <source>
        <strain evidence="5 6">K22</strain>
    </source>
</reference>
<comment type="similarity">
    <text evidence="3">Belongs to the HAD-like hydrolase superfamily. CbbY/CbbZ/Gph/YieH family.</text>
</comment>
<protein>
    <recommendedName>
        <fullName evidence="4">phosphoglycolate phosphatase</fullName>
        <ecNumber evidence="4">3.1.3.18</ecNumber>
    </recommendedName>
</protein>
<dbReference type="GO" id="GO:0008967">
    <property type="term" value="F:phosphoglycolate phosphatase activity"/>
    <property type="evidence" value="ECO:0007669"/>
    <property type="project" value="UniProtKB-EC"/>
</dbReference>
<evidence type="ECO:0000313" key="5">
    <source>
        <dbReference type="EMBL" id="CDM66862.1"/>
    </source>
</evidence>
<comment type="pathway">
    <text evidence="2">Organic acid metabolism; glycolate biosynthesis; glycolate from 2-phosphoglycolate: step 1/1.</text>
</comment>
<dbReference type="SFLD" id="SFLDG01129">
    <property type="entry name" value="C1.5:_HAD__Beta-PGM__Phosphata"/>
    <property type="match status" value="1"/>
</dbReference>